<accession>A0A8S3DMY7</accession>
<evidence type="ECO:0000313" key="3">
    <source>
        <dbReference type="Proteomes" id="UP000676336"/>
    </source>
</evidence>
<gene>
    <name evidence="2" type="ORF">SMN809_LOCUS57904</name>
</gene>
<dbReference type="InterPro" id="IPR028089">
    <property type="entry name" value="DUF4455"/>
</dbReference>
<feature type="domain" description="DUF4455" evidence="1">
    <location>
        <begin position="33"/>
        <end position="238"/>
    </location>
</feature>
<organism evidence="2 3">
    <name type="scientific">Rotaria magnacalcarata</name>
    <dbReference type="NCBI Taxonomy" id="392030"/>
    <lineage>
        <taxon>Eukaryota</taxon>
        <taxon>Metazoa</taxon>
        <taxon>Spiralia</taxon>
        <taxon>Gnathifera</taxon>
        <taxon>Rotifera</taxon>
        <taxon>Eurotatoria</taxon>
        <taxon>Bdelloidea</taxon>
        <taxon>Philodinida</taxon>
        <taxon>Philodinidae</taxon>
        <taxon>Rotaria</taxon>
    </lineage>
</organism>
<proteinExistence type="predicted"/>
<feature type="non-terminal residue" evidence="2">
    <location>
        <position position="1"/>
    </location>
</feature>
<dbReference type="Pfam" id="PF14643">
    <property type="entry name" value="DUF4455"/>
    <property type="match status" value="1"/>
</dbReference>
<reference evidence="2" key="1">
    <citation type="submission" date="2021-02" db="EMBL/GenBank/DDBJ databases">
        <authorList>
            <person name="Nowell W R."/>
        </authorList>
    </citation>
    <scope>NUCLEOTIDE SEQUENCE</scope>
</reference>
<dbReference type="AlphaFoldDB" id="A0A8S3DMY7"/>
<comment type="caution">
    <text evidence="2">The sequence shown here is derived from an EMBL/GenBank/DDBJ whole genome shotgun (WGS) entry which is preliminary data.</text>
</comment>
<name>A0A8S3DMY7_9BILA</name>
<sequence length="238" mass="27674">MSGRSKLSQCKAKLQPTILSTCAPVGSKITEKTRSLVEHINLLNTFIPPVSTKENAEKWFKQAYDIVNDIVDLRKELAHQIALIVDNEIDVLEKESKTIQDKVLQNEIYDVEQIQIVFERDIQQLFEDRKQYLQESVIDQAEATYEQLTNSMYKMLDRLLAFIKTPAEQWDEHQVQLEHVTVQLLDMMRDCRRPHDVQNEKKLNKLDSTLDEMRSAPNETTLSRLLAIAYEQLDTIKA</sequence>
<dbReference type="EMBL" id="CAJOBI010214688">
    <property type="protein sequence ID" value="CAF5026699.1"/>
    <property type="molecule type" value="Genomic_DNA"/>
</dbReference>
<evidence type="ECO:0000259" key="1">
    <source>
        <dbReference type="Pfam" id="PF14643"/>
    </source>
</evidence>
<protein>
    <recommendedName>
        <fullName evidence="1">DUF4455 domain-containing protein</fullName>
    </recommendedName>
</protein>
<evidence type="ECO:0000313" key="2">
    <source>
        <dbReference type="EMBL" id="CAF5026699.1"/>
    </source>
</evidence>
<dbReference type="Proteomes" id="UP000676336">
    <property type="component" value="Unassembled WGS sequence"/>
</dbReference>